<dbReference type="InterPro" id="IPR001242">
    <property type="entry name" value="Condensation_dom"/>
</dbReference>
<feature type="non-terminal residue" evidence="2">
    <location>
        <position position="290"/>
    </location>
</feature>
<name>A0ABR5IS82_9ACTN</name>
<reference evidence="2 3" key="1">
    <citation type="submission" date="2015-07" db="EMBL/GenBank/DDBJ databases">
        <authorList>
            <person name="Ju K.-S."/>
            <person name="Doroghazi J.R."/>
            <person name="Metcalf W.W."/>
        </authorList>
    </citation>
    <scope>NUCLEOTIDE SEQUENCE [LARGE SCALE GENOMIC DNA]</scope>
    <source>
        <strain evidence="2 3">NRRL B-3589</strain>
    </source>
</reference>
<gene>
    <name evidence="2" type="ORF">ADK38_44640</name>
</gene>
<feature type="domain" description="Condensation" evidence="1">
    <location>
        <begin position="1"/>
        <end position="290"/>
    </location>
</feature>
<dbReference type="InterPro" id="IPR023213">
    <property type="entry name" value="CAT-like_dom_sf"/>
</dbReference>
<protein>
    <recommendedName>
        <fullName evidence="1">Condensation domain-containing protein</fullName>
    </recommendedName>
</protein>
<dbReference type="Gene3D" id="3.30.559.10">
    <property type="entry name" value="Chloramphenicol acetyltransferase-like domain"/>
    <property type="match status" value="1"/>
</dbReference>
<evidence type="ECO:0000313" key="3">
    <source>
        <dbReference type="Proteomes" id="UP000037020"/>
    </source>
</evidence>
<comment type="caution">
    <text evidence="2">The sequence shown here is derived from an EMBL/GenBank/DDBJ whole genome shotgun (WGS) entry which is preliminary data.</text>
</comment>
<feature type="non-terminal residue" evidence="2">
    <location>
        <position position="1"/>
    </location>
</feature>
<dbReference type="EMBL" id="LGUT01004392">
    <property type="protein sequence ID" value="KOG51440.1"/>
    <property type="molecule type" value="Genomic_DNA"/>
</dbReference>
<evidence type="ECO:0000259" key="1">
    <source>
        <dbReference type="Pfam" id="PF00668"/>
    </source>
</evidence>
<keyword evidence="3" id="KW-1185">Reference proteome</keyword>
<dbReference type="PANTHER" id="PTHR45527">
    <property type="entry name" value="NONRIBOSOMAL PEPTIDE SYNTHETASE"/>
    <property type="match status" value="1"/>
</dbReference>
<organism evidence="2 3">
    <name type="scientific">Streptomyces varsoviensis</name>
    <dbReference type="NCBI Taxonomy" id="67373"/>
    <lineage>
        <taxon>Bacteria</taxon>
        <taxon>Bacillati</taxon>
        <taxon>Actinomycetota</taxon>
        <taxon>Actinomycetes</taxon>
        <taxon>Kitasatosporales</taxon>
        <taxon>Streptomycetaceae</taxon>
        <taxon>Streptomyces</taxon>
    </lineage>
</organism>
<evidence type="ECO:0000313" key="2">
    <source>
        <dbReference type="EMBL" id="KOG51440.1"/>
    </source>
</evidence>
<dbReference type="Proteomes" id="UP000037020">
    <property type="component" value="Unassembled WGS sequence"/>
</dbReference>
<proteinExistence type="predicted"/>
<dbReference type="Gene3D" id="3.30.559.30">
    <property type="entry name" value="Nonribosomal peptide synthetase, condensation domain"/>
    <property type="match status" value="1"/>
</dbReference>
<dbReference type="PANTHER" id="PTHR45527:SF1">
    <property type="entry name" value="FATTY ACID SYNTHASE"/>
    <property type="match status" value="1"/>
</dbReference>
<sequence length="290" mass="31802">RLWFLHQMEGPSATYNMPTALRLKGKLNQRALTASLADVVARHESLRTVFAEDAEGSYQVILAPAEARPVMEVVRAEAADVRQRVAEAARRPFDLTAEIPLRTWLFEVGPDEHVLLFLVHHIVTDGWSDLVLARDVARAYAARCAGEPPLWEPLPVQYADYALWQRELLGSEGDADSLASRQLTYWKDALADLPEELELPRDRPRPAAATYRGETVAFGLGAELHAGLAALARESRASLFMVVQAAVSTLLSKLGAGADIPIGTPIAGRTDDALDELVGFFVNTLVLRTD</sequence>
<dbReference type="Pfam" id="PF00668">
    <property type="entry name" value="Condensation"/>
    <property type="match status" value="1"/>
</dbReference>
<dbReference type="CDD" id="cd19540">
    <property type="entry name" value="LCL_NRPS-like"/>
    <property type="match status" value="1"/>
</dbReference>
<dbReference type="SUPFAM" id="SSF52777">
    <property type="entry name" value="CoA-dependent acyltransferases"/>
    <property type="match status" value="2"/>
</dbReference>
<accession>A0ABR5IS82</accession>